<dbReference type="EMBL" id="CM029047">
    <property type="protein sequence ID" value="KAG2581531.1"/>
    <property type="molecule type" value="Genomic_DNA"/>
</dbReference>
<name>A0A8T0R751_PANVG</name>
<sequence length="67" mass="7656">MMRRMERAQKNDNPPMLCWCLVPRGRRVIVLGFFDLNRARASCEGTTTMRNRDAASTELQEMAPASP</sequence>
<proteinExistence type="predicted"/>
<protein>
    <submittedName>
        <fullName evidence="1">Uncharacterized protein</fullName>
    </submittedName>
</protein>
<accession>A0A8T0R751</accession>
<organism evidence="1 2">
    <name type="scientific">Panicum virgatum</name>
    <name type="common">Blackwell switchgrass</name>
    <dbReference type="NCBI Taxonomy" id="38727"/>
    <lineage>
        <taxon>Eukaryota</taxon>
        <taxon>Viridiplantae</taxon>
        <taxon>Streptophyta</taxon>
        <taxon>Embryophyta</taxon>
        <taxon>Tracheophyta</taxon>
        <taxon>Spermatophyta</taxon>
        <taxon>Magnoliopsida</taxon>
        <taxon>Liliopsida</taxon>
        <taxon>Poales</taxon>
        <taxon>Poaceae</taxon>
        <taxon>PACMAD clade</taxon>
        <taxon>Panicoideae</taxon>
        <taxon>Panicodae</taxon>
        <taxon>Paniceae</taxon>
        <taxon>Panicinae</taxon>
        <taxon>Panicum</taxon>
        <taxon>Panicum sect. Hiantes</taxon>
    </lineage>
</organism>
<comment type="caution">
    <text evidence="1">The sequence shown here is derived from an EMBL/GenBank/DDBJ whole genome shotgun (WGS) entry which is preliminary data.</text>
</comment>
<reference evidence="1" key="1">
    <citation type="submission" date="2020-05" db="EMBL/GenBank/DDBJ databases">
        <title>WGS assembly of Panicum virgatum.</title>
        <authorList>
            <person name="Lovell J.T."/>
            <person name="Jenkins J."/>
            <person name="Shu S."/>
            <person name="Juenger T.E."/>
            <person name="Schmutz J."/>
        </authorList>
    </citation>
    <scope>NUCLEOTIDE SEQUENCE</scope>
    <source>
        <strain evidence="1">AP13</strain>
    </source>
</reference>
<dbReference type="AlphaFoldDB" id="A0A8T0R751"/>
<gene>
    <name evidence="1" type="ORF">PVAP13_6KG173705</name>
</gene>
<dbReference type="Proteomes" id="UP000823388">
    <property type="component" value="Chromosome 6K"/>
</dbReference>
<keyword evidence="2" id="KW-1185">Reference proteome</keyword>
<evidence type="ECO:0000313" key="2">
    <source>
        <dbReference type="Proteomes" id="UP000823388"/>
    </source>
</evidence>
<evidence type="ECO:0000313" key="1">
    <source>
        <dbReference type="EMBL" id="KAG2581531.1"/>
    </source>
</evidence>